<evidence type="ECO:0000256" key="2">
    <source>
        <dbReference type="ARBA" id="ARBA00023125"/>
    </source>
</evidence>
<evidence type="ECO:0000313" key="5">
    <source>
        <dbReference type="EMBL" id="RWS30962.1"/>
    </source>
</evidence>
<evidence type="ECO:0000256" key="3">
    <source>
        <dbReference type="ARBA" id="ARBA00023242"/>
    </source>
</evidence>
<dbReference type="PANTHER" id="PTHR19303">
    <property type="entry name" value="TRANSPOSON"/>
    <property type="match status" value="1"/>
</dbReference>
<keyword evidence="6" id="KW-1185">Reference proteome</keyword>
<keyword evidence="2" id="KW-0238">DNA-binding</keyword>
<dbReference type="InterPro" id="IPR009057">
    <property type="entry name" value="Homeodomain-like_sf"/>
</dbReference>
<name>A0A443STY4_9ACAR</name>
<dbReference type="OrthoDB" id="6430249at2759"/>
<dbReference type="InterPro" id="IPR006600">
    <property type="entry name" value="HTH_CenpB_DNA-bd_dom"/>
</dbReference>
<gene>
    <name evidence="5" type="ORF">B4U80_11676</name>
</gene>
<comment type="caution">
    <text evidence="5">The sequence shown here is derived from an EMBL/GenBank/DDBJ whole genome shotgun (WGS) entry which is preliminary data.</text>
</comment>
<dbReference type="SMART" id="SM00674">
    <property type="entry name" value="CENPB"/>
    <property type="match status" value="1"/>
</dbReference>
<dbReference type="PROSITE" id="PS51253">
    <property type="entry name" value="HTH_CENPB"/>
    <property type="match status" value="1"/>
</dbReference>
<dbReference type="Gene3D" id="1.10.10.60">
    <property type="entry name" value="Homeodomain-like"/>
    <property type="match status" value="2"/>
</dbReference>
<feature type="domain" description="HTH CENPB-type" evidence="4">
    <location>
        <begin position="118"/>
        <end position="190"/>
    </location>
</feature>
<evidence type="ECO:0000313" key="6">
    <source>
        <dbReference type="Proteomes" id="UP000288716"/>
    </source>
</evidence>
<dbReference type="STRING" id="299467.A0A443STY4"/>
<dbReference type="SUPFAM" id="SSF46689">
    <property type="entry name" value="Homeodomain-like"/>
    <property type="match status" value="2"/>
</dbReference>
<organism evidence="5 6">
    <name type="scientific">Leptotrombidium deliense</name>
    <dbReference type="NCBI Taxonomy" id="299467"/>
    <lineage>
        <taxon>Eukaryota</taxon>
        <taxon>Metazoa</taxon>
        <taxon>Ecdysozoa</taxon>
        <taxon>Arthropoda</taxon>
        <taxon>Chelicerata</taxon>
        <taxon>Arachnida</taxon>
        <taxon>Acari</taxon>
        <taxon>Acariformes</taxon>
        <taxon>Trombidiformes</taxon>
        <taxon>Prostigmata</taxon>
        <taxon>Anystina</taxon>
        <taxon>Parasitengona</taxon>
        <taxon>Trombiculoidea</taxon>
        <taxon>Trombiculidae</taxon>
        <taxon>Leptotrombidium</taxon>
    </lineage>
</organism>
<dbReference type="Proteomes" id="UP000288716">
    <property type="component" value="Unassembled WGS sequence"/>
</dbReference>
<dbReference type="Pfam" id="PF03221">
    <property type="entry name" value="HTH_Tnp_Tc5"/>
    <property type="match status" value="1"/>
</dbReference>
<evidence type="ECO:0000259" key="4">
    <source>
        <dbReference type="PROSITE" id="PS51253"/>
    </source>
</evidence>
<dbReference type="AlphaFoldDB" id="A0A443STY4"/>
<dbReference type="Pfam" id="PF04218">
    <property type="entry name" value="CENP-B_N"/>
    <property type="match status" value="1"/>
</dbReference>
<reference evidence="5 6" key="1">
    <citation type="journal article" date="2018" name="Gigascience">
        <title>Genomes of trombidid mites reveal novel predicted allergens and laterally-transferred genes associated with secondary metabolism.</title>
        <authorList>
            <person name="Dong X."/>
            <person name="Chaisiri K."/>
            <person name="Xia D."/>
            <person name="Armstrong S.D."/>
            <person name="Fang Y."/>
            <person name="Donnelly M.J."/>
            <person name="Kadowaki T."/>
            <person name="McGarry J.W."/>
            <person name="Darby A.C."/>
            <person name="Makepeace B.L."/>
        </authorList>
    </citation>
    <scope>NUCLEOTIDE SEQUENCE [LARGE SCALE GENOMIC DNA]</scope>
    <source>
        <strain evidence="5">UoL-UT</strain>
    </source>
</reference>
<keyword evidence="3" id="KW-0539">Nucleus</keyword>
<dbReference type="GO" id="GO:0003677">
    <property type="term" value="F:DNA binding"/>
    <property type="evidence" value="ECO:0007669"/>
    <property type="project" value="UniProtKB-KW"/>
</dbReference>
<accession>A0A443STY4</accession>
<dbReference type="InterPro" id="IPR007889">
    <property type="entry name" value="HTH_Psq"/>
</dbReference>
<proteinExistence type="predicted"/>
<dbReference type="EMBL" id="NCKV01000313">
    <property type="protein sequence ID" value="RWS30962.1"/>
    <property type="molecule type" value="Genomic_DNA"/>
</dbReference>
<sequence>MESVTNGCIENQETNESDTKCQSMAIMSDCVGSVTPKTSASPRRRKELTLEEKIQVIEESCEKGNSQRILAKKYEVSKTQIHRILTHKQDLLRLYNDCKNGGLTVYNPHGIYLSPVSKRLSGYNSEFDDINAETWEWYRDMKDQKMEITGPMIKRKAREIAQRLGKDEKFKGSNGWLEKIKKRFETHYSHWEQVKRQQEEYKVEPVVSLEEETASDLALVPVVTQLETDTDETENNDDIINLDTAIYYTKKLRQFAEVNNYHVLLSVFTFAEQSLEKGENGAGYQADYSNSAKNH</sequence>
<evidence type="ECO:0000256" key="1">
    <source>
        <dbReference type="ARBA" id="ARBA00004123"/>
    </source>
</evidence>
<dbReference type="VEuPathDB" id="VectorBase:LDEU001073"/>
<dbReference type="GO" id="GO:0005634">
    <property type="term" value="C:nucleus"/>
    <property type="evidence" value="ECO:0007669"/>
    <property type="project" value="UniProtKB-SubCell"/>
</dbReference>
<comment type="subcellular location">
    <subcellularLocation>
        <location evidence="1">Nucleus</location>
    </subcellularLocation>
</comment>
<dbReference type="InterPro" id="IPR050863">
    <property type="entry name" value="CenT-Element_Derived"/>
</dbReference>
<protein>
    <recommendedName>
        <fullName evidence="4">HTH CENPB-type domain-containing protein</fullName>
    </recommendedName>
</protein>
<dbReference type="PANTHER" id="PTHR19303:SF73">
    <property type="entry name" value="PROTEIN PDC2"/>
    <property type="match status" value="1"/>
</dbReference>